<protein>
    <submittedName>
        <fullName evidence="3">Uncharacterized protein</fullName>
    </submittedName>
</protein>
<organism evidence="3 4">
    <name type="scientific">candidate division WWE3 bacterium RIFCSPHIGHO2_01_FULL_42_13</name>
    <dbReference type="NCBI Taxonomy" id="1802617"/>
    <lineage>
        <taxon>Bacteria</taxon>
        <taxon>Katanobacteria</taxon>
    </lineage>
</organism>
<reference evidence="3 4" key="1">
    <citation type="journal article" date="2016" name="Nat. Commun.">
        <title>Thousands of microbial genomes shed light on interconnected biogeochemical processes in an aquifer system.</title>
        <authorList>
            <person name="Anantharaman K."/>
            <person name="Brown C.T."/>
            <person name="Hug L.A."/>
            <person name="Sharon I."/>
            <person name="Castelle C.J."/>
            <person name="Probst A.J."/>
            <person name="Thomas B.C."/>
            <person name="Singh A."/>
            <person name="Wilkins M.J."/>
            <person name="Karaoz U."/>
            <person name="Brodie E.L."/>
            <person name="Williams K.H."/>
            <person name="Hubbard S.S."/>
            <person name="Banfield J.F."/>
        </authorList>
    </citation>
    <scope>NUCLEOTIDE SEQUENCE [LARGE SCALE GENOMIC DNA]</scope>
</reference>
<feature type="region of interest" description="Disordered" evidence="1">
    <location>
        <begin position="48"/>
        <end position="101"/>
    </location>
</feature>
<dbReference type="Proteomes" id="UP000176608">
    <property type="component" value="Unassembled WGS sequence"/>
</dbReference>
<evidence type="ECO:0000313" key="4">
    <source>
        <dbReference type="Proteomes" id="UP000176608"/>
    </source>
</evidence>
<evidence type="ECO:0000313" key="3">
    <source>
        <dbReference type="EMBL" id="OGC47039.1"/>
    </source>
</evidence>
<evidence type="ECO:0000256" key="1">
    <source>
        <dbReference type="SAM" id="MobiDB-lite"/>
    </source>
</evidence>
<comment type="caution">
    <text evidence="3">The sequence shown here is derived from an EMBL/GenBank/DDBJ whole genome shotgun (WGS) entry which is preliminary data.</text>
</comment>
<dbReference type="EMBL" id="MEVA01000017">
    <property type="protein sequence ID" value="OGC47039.1"/>
    <property type="molecule type" value="Genomic_DNA"/>
</dbReference>
<sequence>MPKPKKTKRPLLKRLTKRPAIFALVGILLIGAGLGYLQLKGSRPASETIADTLESPRSGDYVNLNPPTEQDKKDAEENKKALVEEPGTPAPPTSDGKKQVTPEIISADRLEVRAHVPGIFEDGGTCTATATNGSQTEAATSSGFANYSDTQCEPMNWSLPSGGWSVVVSYSSGTAKGSSEAFVVN</sequence>
<proteinExistence type="predicted"/>
<keyword evidence="2" id="KW-1133">Transmembrane helix</keyword>
<evidence type="ECO:0000256" key="2">
    <source>
        <dbReference type="SAM" id="Phobius"/>
    </source>
</evidence>
<feature type="transmembrane region" description="Helical" evidence="2">
    <location>
        <begin position="20"/>
        <end position="39"/>
    </location>
</feature>
<feature type="compositionally biased region" description="Basic and acidic residues" evidence="1">
    <location>
        <begin position="69"/>
        <end position="83"/>
    </location>
</feature>
<dbReference type="STRING" id="1802617.A2886_03065"/>
<accession>A0A1F4UQ43</accession>
<keyword evidence="2" id="KW-0472">Membrane</keyword>
<name>A0A1F4UQ43_UNCKA</name>
<gene>
    <name evidence="3" type="ORF">A2886_03065</name>
</gene>
<dbReference type="AlphaFoldDB" id="A0A1F4UQ43"/>
<keyword evidence="2" id="KW-0812">Transmembrane</keyword>